<dbReference type="PROSITE" id="PS50067">
    <property type="entry name" value="KINESIN_MOTOR_2"/>
    <property type="match status" value="1"/>
</dbReference>
<feature type="region of interest" description="Disordered" evidence="17">
    <location>
        <begin position="2099"/>
        <end position="2125"/>
    </location>
</feature>
<feature type="region of interest" description="Disordered" evidence="17">
    <location>
        <begin position="3678"/>
        <end position="3734"/>
    </location>
</feature>
<dbReference type="GO" id="GO:0008289">
    <property type="term" value="F:lipid binding"/>
    <property type="evidence" value="ECO:0007669"/>
    <property type="project" value="InterPro"/>
</dbReference>
<comment type="subcellular location">
    <subcellularLocation>
        <location evidence="1">Cytoplasm</location>
        <location evidence="1">Cytoskeleton</location>
        <location evidence="1">Microtubule organizing center</location>
        <location evidence="1">Centrosome</location>
        <location evidence="1">Centriole</location>
    </subcellularLocation>
    <subcellularLocation>
        <location evidence="2">Nucleus</location>
    </subcellularLocation>
</comment>
<dbReference type="GO" id="GO:0008017">
    <property type="term" value="F:microtubule binding"/>
    <property type="evidence" value="ECO:0007669"/>
    <property type="project" value="InterPro"/>
</dbReference>
<dbReference type="InterPro" id="IPR000253">
    <property type="entry name" value="FHA_dom"/>
</dbReference>
<dbReference type="FunFam" id="3.30.530.20:FF:000022">
    <property type="entry name" value="StAR-related lipid transfer (START) domain-containing 9"/>
    <property type="match status" value="1"/>
</dbReference>
<dbReference type="OrthoDB" id="3176171at2759"/>
<feature type="compositionally biased region" description="Basic and acidic residues" evidence="17">
    <location>
        <begin position="3188"/>
        <end position="3204"/>
    </location>
</feature>
<feature type="region of interest" description="Disordered" evidence="17">
    <location>
        <begin position="1119"/>
        <end position="1181"/>
    </location>
</feature>
<feature type="region of interest" description="Disordered" evidence="17">
    <location>
        <begin position="1936"/>
        <end position="1986"/>
    </location>
</feature>
<sequence length="4696" mass="506441">MANVRVAVRVRPLSQRETKEGGRIIVEVDGKVAKIRNLKVDSRSDGFGDSREKVVAFGFDYCYWSVNPEDPRYASQDVVFQDLGTEVLSGAAQGYNICLFAYGQTGSGKTYTMLGTPASVGLTPRICEGLFLREEDCAPLPSSYRIKVSFLEIYNERVRDLLKQSDQKKSYTLRVREHPEMGPYVQGLSQHVVTNYKQVIQLLEEGIANRITAATHVHEASSRSHAIFTIHYTQAILENNLPSEIASKINLVDLAGSERADPSYCKDRITEGANINKSLVTLGIVISTLAQNSQVFSSCQSLNSVTSDGGDSGIPSSPGASSGGGPSRRQSYIPYRDSVLTWLLKDSLGGNSKTIMVATVSPAHTSYSETMSTLRYASSAKNIINKPRVNEDANVKLIRELREEIRRLKAMLLSFELRNFSSRNEEKDEHLKELVLQNELKIDQLTKDWTQKWNEWKALVEHYRVDINRRRAGVVIDSSLPHLMALEDDVLSTGVVLYHLKEGTTKIGRVDSDQEQDIVLQGQWIERDHCTITSACGVVVLRPAQGARCTVNGREVTASCRLTQGAVITLGKAQKFRFNHPAEAAVLRQRRQGGEAVGGSGSLEWLDLDGDVTASRLGLCPLLWKKRRVLGEQRDEDHLPPRAGESLHRAQRQQQQGYVGDLRQRILVGQIRSQQDLEFDQAHAGRHIQNDQQWLLREETWLASLQQRQQQHQDHAAEKELEASVTTDAWLQRDPETQPFPVVHSRKRVVRLQLLQRRALRATERNIRRKKVSFQLERIIKKQKLLEAQKRLEQLKALCWFRDDRPQKPPHQVPSPDAGVLGPQCRSKSTSCSSLSLQRLCLRYLPQLHSVFLSQEISDTLPSIPDLTDQTSEKSPSEACLPPAASYPPRTRSFSTNALRSSGEGQLCTAQAALAGWAASAPGACLTLSSKSARIQEMERVGKQPRRMVSQSLASLGQPVNKPKPTVEPGALPPSTQTRRAKGPAERRKGHLGTHKSTTEAACSSSHPRGPKQAVGRGKSAKTLGVESKPPSPSRASTGQQRVLAARVRDITKKSSHWPHGSPLKRQHSAGDPDATASFTDSSPVVGHTREKDGDFSDADSSYSVDSLSCVYAKARTETLKPEDLQGEERDLPEPENSESDCSQISEDSLAEKGYRRPQDNPGGTDLPNSHGHLRARARDSVRSFTTSSDCGLFAPAHRSFSLDSLIDAEEGLGEEQQEEPFLGSADEMPTETFWHLQTSSVPMVGQEAMCRLGPINHRAGARLDATLPMSSSFYLDAQSQPRCEQPESEVEANSSEQVTTLQGMQVSGASPLLSLDSWFSCDSKIDPSSPPGIVSSLCPSPDVQEFQPCGWERPGYWLNTEEGKPSCTEAVLPYSSKLPPGGAELPYSVKAVYTIPASDASRLSLWGSYRLLQQGADGSFQARGVPATVQQGNCDASNNCSVSSVLAASAASFAHVGSAREKDWAALQTKYLLELSHPVLEAIGEPRPTVTSLEENSGSLTQATGKRGEALLAVGSGASSSLDFNNFPVHLSKLRHSRAEKQQDSLSVELEGTSDFFTTSEKEVSYSGNYSADVESLTSGTTNALAFAAENKVTDSMTEACEIKQNNFEESSQSSREPGLMTSSDDCFFLKNLCHSNVTIATKEDHWPQGWAPLGKNRAGQVGPLSYSNHHPLQEAEADYHESSKKVLGRHTDLSFAFPLGPELYLHSAPWNPFPSSLQPPLLETVYVTRSRDALTETALEIPACREARVPSPPPREAWGFGHDHQGLQNVYVKNNLPVLLQKQNSKITSSQQVTAERPVGLNTQEVSGEIGKCPGNVQEESHHSVYFFVAQNRHVLTSTSTKVCEFENQVGNLNMYSLPALEEGEKATVQSYCSVSSDGSGSRKPPLVWEPETVGEEQDPHAVLRQTQAFDRNRQFPSGARSGFIHEAISLGPDRDMLGETSLPLKSRSVRHRVSSPETMAQDESPTHNGEGKNETRLSGKFLHPKDSLEEFKLPWTEATHERFQSVPCSQERNLSECKGPGKSQETLNPKEPPSGNKKNKRVHNADEMAKLIKSVMQLENGILEMGSQQKKHLCASHTLGVSTTVFQGHSDQEMAGRVLRPGSSGNHLSFKDQPSPKQTDDAMFSDGEAEEMEANSSIGEDSQAQKITLSPFMSREWVQDLKFVREPTHAAVGDTPAGDTCDYLGTCPAPTESTNTSANPRRTKASAGAVPLQARPERSSEKEGTLVRGSASPRGQPCGWGSLEESEPVKGFQESQVAKPESSSKQEEPEVQGRVKEMATQRGESLQQEYQMVSLTQKRRSPSQHCMGTFLSQESSPWLSRPAAPAAPHTSSLHSPRLPSSSLHAPDTVGISSVDYVLDPTVLKMPDSLWVPGAGCQGQCGELRSHSPQGNVRGGSSVAHTAGCVSAISMAVGSQGQSSAPDSRSPGAEGRRPASTSPQYQRGDPRSTMMGSSTRVSSASEAEAQGGTERASSLNRVSSPLEKRASCPLEEGNDRGREVKQKAEKEAEALSSPSAAFSAPVSLPRAPSLEPTARPPTGLAVLEAKDQGKQLHDLLAGGTVLPYYETLLEPECPSRAPGRPQCQQMDQPVSDRPRYEGEAQGFHVASPSAEPGRLGADKRQVLQATALATESSQPVPSAEVSTGPRPPSQTSSHADPSLGNSHRSGELRRYLGAGEEFICHCSALEIGEKKKEATRTPSDPLGSDGLPSGAAEEDRRVIPERDTAALPSQDPSDDPGLSGPGHSSSAPWVAAERQPSGGQESSPVHHEPRALDTTYGGGSANFLVVAQGGKTACLERQLVICDVQNSGSLSAPNQDHGHGLKASNVLEEGRASPKQGTILPGALRRLELEAPSQQSVRWAGNVGSGPTEACRAGSSHPRPSPLPDQRPSADPGGGGEEASCRCPQDTSECVVFSGSMEGPRTLSPSRGQEDSRTLPCRQLCNPQPIASHACSPPSSTLLSYSNGDQGRGTSEATPQPPQAPCIVSARACGVDERGDSYSGKPDVFLARGLEPKSICVKSEPTDSSTREPSAAAAVLSLAQGCSTPAASDVRTVPLLHAGAEGSSGSGRDPEKKVAEQKTSTELEAVPFPAGVYSEPLRSFQDNSISGQNAQQSQTKPELPATTRKPHPLNLSAESVGCKLLVEPQHGCLENAISCLPEKPQLPTESRGHSGLGPPAKLIAELEHVSKPQAKRPWEEEEKQREPGSGGGENPAQGSCPPRPDEGGSDSCLTINAGREEGPAAKAAVSQTFPSGFEDPAAAPVGPMDQSPGLPSPGGEQPAPYHRRSLPVIAIFSGSPNSRSSPKPQFSVVSSSWSLQELNLSVEPPSPTDEETQEPNKLWNPRPWGRSSGKSAAAPLQAEDCSQKASLTSGRSPADHEPCQPASPPYPTASAPSCMPSPDFRSSWMPGTPAQAWRGSSERLGGWPGPATWLSEADRGVLHFGSSDIGPSVLPQHPEGPAHIGWKQYVFGSAVDVSGSQTSQGLEPPSLARCSSMDNGLGDRNSSVHSHLSTYARAQGLASPRSTIANVQGSREAWKVWGSSPALGNPHVLTGPEGAAPTRSPDKRAQLPGTPDEAGCLRGEPPWAEGSAAGLVDEIMLLYPSEEGGPVGQPRMSSVEQGTQTLGCRPHGGHPDGLSAAPEASAGPVSDLISWTSMHSLSLHLSQLLHSTSELLGSLSQPSVVEREQHTKRDTPDEVAPALRTDGCTQTTVDEGLQTDLAPPPLSLQAPEASPQESGMVLEMLGSAVSSMSQEKGHVPGTPQKTEAEGAAWKMAGPPDLQEESTHCRPPSPPVPSSHVRFQKAPSGQNLPCVGPQASPDAALPTGSQPEDPGLAVSSPSLSTSHSPGPCPCAVEPVGEPGVQKKLGPTSALLVDRASSPILILSASTQGAGLPLGALFLSAPSARPLEGHQKLVASPDLPLEAPRPPVSNSQTTDESSSPQRVGTPCRESRSPLERSDSRSLPEVTPARSLQQSPELQIRILEKPCQRLQTRTPAWDQRRLLSLPLRSRSQRPADGFVPEDMASLKCGPLSIRRLSGWQNRTENGAESPACPVELQPTPDLSSSLGGPQHPSPCPGPELTDDTGLQGPTLGPAEACQPQGLLRPSSQKCRAPEPQHHSLRDLPVHNKFSNWCGVQNNSPGGLGVVELLGSRRDLSSGEEGQRPPQPPDDQSRGPEWPRREQIPLQVGTQNLSLSVELTEAKLHRGFGESDALLQVLQSGMGEALAADRPGPSTWEELYARQKQTIETLRRQRAERLQNFRRTRSLSPQKQLSLLPNRDLPTRDLDLPSRRREYLQQLRKDVVDSTRSSGLASRSAHLPSDIELTLREYQRARAEAKVEIAQARDRLRERTEQEKLRIRQQILCQLLREEEKLHTLGTSSSLCTSSSGSLSSAVTSGYNSSPALSGRLQSPDSVGDANLLDSGDSWMGDVRGRSAVRNSPLSLAGAAWKGSAHSRRASLGSCCCSPSSLSSLGTSVSCSSYQDLARHIVDISMTDVMAACSDDLHNLFSRQAAAGWNYQGEEQEVQLYYKMFSSTRHGFLGAGVLFQPLSHVWAAVSDPTLWPLYHKPIQTVRLHQRVTNSISLVYLVCSPTLCALKQPRDFCCVCVEAKEGHLSVMAAQSVYDTSMPRPSREMVRGEILPSAWILQPLTVEGKEITRVIYLAQVELGAPGFPPQLLSSFIRQQPLVIARLASFLGS</sequence>
<feature type="compositionally biased region" description="Basic and acidic residues" evidence="17">
    <location>
        <begin position="1972"/>
        <end position="1986"/>
    </location>
</feature>
<evidence type="ECO:0000256" key="7">
    <source>
        <dbReference type="ARBA" id="ARBA00023054"/>
    </source>
</evidence>
<dbReference type="PROSITE" id="PS00411">
    <property type="entry name" value="KINESIN_MOTOR_1"/>
    <property type="match status" value="1"/>
</dbReference>
<reference evidence="20 21" key="1">
    <citation type="journal article" date="2020" name="Nature">
        <title>Six reference-quality genomes reveal evolution of bat adaptations.</title>
        <authorList>
            <person name="Jebb D."/>
            <person name="Huang Z."/>
            <person name="Pippel M."/>
            <person name="Hughes G.M."/>
            <person name="Lavrichenko K."/>
            <person name="Devanna P."/>
            <person name="Winkler S."/>
            <person name="Jermiin L.S."/>
            <person name="Skirmuntt E.C."/>
            <person name="Katzourakis A."/>
            <person name="Burkitt-Gray L."/>
            <person name="Ray D.A."/>
            <person name="Sullivan K.A.M."/>
            <person name="Roscito J.G."/>
            <person name="Kirilenko B.M."/>
            <person name="Davalos L.M."/>
            <person name="Corthals A.P."/>
            <person name="Power M.L."/>
            <person name="Jones G."/>
            <person name="Ransome R.D."/>
            <person name="Dechmann D.K.N."/>
            <person name="Locatelli A.G."/>
            <person name="Puechmaille S.J."/>
            <person name="Fedrigo O."/>
            <person name="Jarvis E.D."/>
            <person name="Hiller M."/>
            <person name="Vernes S.C."/>
            <person name="Myers E.W."/>
            <person name="Teeling E.C."/>
        </authorList>
    </citation>
    <scope>NUCLEOTIDE SEQUENCE [LARGE SCALE GENOMIC DNA]</scope>
    <source>
        <strain evidence="20">MRhiFer1</strain>
        <tissue evidence="20">Lung</tissue>
    </source>
</reference>
<dbReference type="PROSITE" id="PS50848">
    <property type="entry name" value="START"/>
    <property type="match status" value="1"/>
</dbReference>
<dbReference type="Gene3D" id="2.60.200.20">
    <property type="match status" value="1"/>
</dbReference>
<dbReference type="PANTHER" id="PTHR47117:SF1">
    <property type="entry name" value="STAR-RELATED LIPID TRANSFER PROTEIN 9"/>
    <property type="match status" value="1"/>
</dbReference>
<evidence type="ECO:0000256" key="10">
    <source>
        <dbReference type="ARBA" id="ARBA00023242"/>
    </source>
</evidence>
<feature type="region of interest" description="Disordered" evidence="17">
    <location>
        <begin position="3060"/>
        <end position="3081"/>
    </location>
</feature>
<feature type="region of interest" description="Disordered" evidence="17">
    <location>
        <begin position="2194"/>
        <end position="2289"/>
    </location>
</feature>
<evidence type="ECO:0000259" key="18">
    <source>
        <dbReference type="PROSITE" id="PS50067"/>
    </source>
</evidence>
<evidence type="ECO:0000256" key="12">
    <source>
        <dbReference type="ARBA" id="ARBA00057304"/>
    </source>
</evidence>
<feature type="region of interest" description="Disordered" evidence="17">
    <location>
        <begin position="307"/>
        <end position="328"/>
    </location>
</feature>
<dbReference type="GO" id="GO:0005814">
    <property type="term" value="C:centriole"/>
    <property type="evidence" value="ECO:0007669"/>
    <property type="project" value="UniProtKB-SubCell"/>
</dbReference>
<keyword evidence="3" id="KW-0963">Cytoplasm</keyword>
<protein>
    <recommendedName>
        <fullName evidence="13">StAR-related lipid transfer protein 9</fullName>
    </recommendedName>
    <alternativeName>
        <fullName evidence="14">START domain-containing protein 9</fullName>
    </alternativeName>
</protein>
<feature type="compositionally biased region" description="Basic and acidic residues" evidence="17">
    <location>
        <begin position="1119"/>
        <end position="1133"/>
    </location>
</feature>
<feature type="coiled-coil region" evidence="16">
    <location>
        <begin position="4325"/>
        <end position="4352"/>
    </location>
</feature>
<feature type="compositionally biased region" description="Polar residues" evidence="17">
    <location>
        <begin position="2452"/>
        <end position="2463"/>
    </location>
</feature>
<evidence type="ECO:0000256" key="17">
    <source>
        <dbReference type="SAM" id="MobiDB-lite"/>
    </source>
</evidence>
<dbReference type="SMART" id="SM00240">
    <property type="entry name" value="FHA"/>
    <property type="match status" value="1"/>
</dbReference>
<feature type="region of interest" description="Disordered" evidence="17">
    <location>
        <begin position="3747"/>
        <end position="3855"/>
    </location>
</feature>
<feature type="region of interest" description="Disordered" evidence="17">
    <location>
        <begin position="4153"/>
        <end position="4176"/>
    </location>
</feature>
<name>A0A7J7XS19_RHIFE</name>
<comment type="function">
    <text evidence="12">Microtubule-dependent motor protein required for spindle pole assembly during mitosis. Required to stabilize the pericentriolar material (PCM).</text>
</comment>
<evidence type="ECO:0000256" key="14">
    <source>
        <dbReference type="ARBA" id="ARBA00079037"/>
    </source>
</evidence>
<dbReference type="Gene3D" id="3.40.850.10">
    <property type="entry name" value="Kinesin motor domain"/>
    <property type="match status" value="1"/>
</dbReference>
<dbReference type="GO" id="GO:0007018">
    <property type="term" value="P:microtubule-based movement"/>
    <property type="evidence" value="ECO:0007669"/>
    <property type="project" value="InterPro"/>
</dbReference>
<dbReference type="GO" id="GO:0005737">
    <property type="term" value="C:cytoplasm"/>
    <property type="evidence" value="ECO:0007669"/>
    <property type="project" value="TreeGrafter"/>
</dbReference>
<feature type="domain" description="START" evidence="19">
    <location>
        <begin position="4561"/>
        <end position="4696"/>
    </location>
</feature>
<feature type="compositionally biased region" description="Basic and acidic residues" evidence="17">
    <location>
        <begin position="3948"/>
        <end position="3961"/>
    </location>
</feature>
<accession>A0A7J7XS19</accession>
<evidence type="ECO:0000256" key="16">
    <source>
        <dbReference type="SAM" id="Coils"/>
    </source>
</evidence>
<evidence type="ECO:0000313" key="21">
    <source>
        <dbReference type="Proteomes" id="UP000585614"/>
    </source>
</evidence>
<dbReference type="GO" id="GO:0005524">
    <property type="term" value="F:ATP binding"/>
    <property type="evidence" value="ECO:0007669"/>
    <property type="project" value="UniProtKB-UniRule"/>
</dbReference>
<dbReference type="Pfam" id="PF01852">
    <property type="entry name" value="START"/>
    <property type="match status" value="1"/>
</dbReference>
<evidence type="ECO:0000256" key="2">
    <source>
        <dbReference type="ARBA" id="ARBA00004123"/>
    </source>
</evidence>
<feature type="compositionally biased region" description="Basic and acidic residues" evidence="17">
    <location>
        <begin position="2495"/>
        <end position="2511"/>
    </location>
</feature>
<feature type="region of interest" description="Disordered" evidence="17">
    <location>
        <begin position="2692"/>
        <end position="2776"/>
    </location>
</feature>
<dbReference type="SUPFAM" id="SSF49879">
    <property type="entry name" value="SMAD/FHA domain"/>
    <property type="match status" value="1"/>
</dbReference>
<dbReference type="GO" id="GO:0003777">
    <property type="term" value="F:microtubule motor activity"/>
    <property type="evidence" value="ECO:0007669"/>
    <property type="project" value="InterPro"/>
</dbReference>
<evidence type="ECO:0000259" key="19">
    <source>
        <dbReference type="PROSITE" id="PS50848"/>
    </source>
</evidence>
<feature type="region of interest" description="Disordered" evidence="17">
    <location>
        <begin position="2004"/>
        <end position="2045"/>
    </location>
</feature>
<feature type="compositionally biased region" description="Basic and acidic residues" evidence="17">
    <location>
        <begin position="2218"/>
        <end position="2228"/>
    </location>
</feature>
<dbReference type="PRINTS" id="PR00380">
    <property type="entry name" value="KINESINHEAVY"/>
</dbReference>
<feature type="region of interest" description="Disordered" evidence="17">
    <location>
        <begin position="4262"/>
        <end position="4284"/>
    </location>
</feature>
<feature type="compositionally biased region" description="Polar residues" evidence="17">
    <location>
        <begin position="2651"/>
        <end position="2665"/>
    </location>
</feature>
<dbReference type="GO" id="GO:0051225">
    <property type="term" value="P:spindle assembly"/>
    <property type="evidence" value="ECO:0007669"/>
    <property type="project" value="TreeGrafter"/>
</dbReference>
<keyword evidence="6 15" id="KW-0067">ATP-binding</keyword>
<keyword evidence="8 15" id="KW-0505">Motor protein</keyword>
<dbReference type="Gene3D" id="3.30.530.20">
    <property type="match status" value="1"/>
</dbReference>
<dbReference type="InterPro" id="IPR027417">
    <property type="entry name" value="P-loop_NTPase"/>
</dbReference>
<dbReference type="CDD" id="cd22731">
    <property type="entry name" value="FHA_KIF16A_STARD9"/>
    <property type="match status" value="1"/>
</dbReference>
<feature type="compositionally biased region" description="Basic and acidic residues" evidence="17">
    <location>
        <begin position="3683"/>
        <end position="3694"/>
    </location>
</feature>
<feature type="region of interest" description="Disordered" evidence="17">
    <location>
        <begin position="955"/>
        <end position="1102"/>
    </location>
</feature>
<keyword evidence="9" id="KW-0206">Cytoskeleton</keyword>
<gene>
    <name evidence="20" type="ORF">mRhiFer1_016263</name>
</gene>
<feature type="compositionally biased region" description="Low complexity" evidence="17">
    <location>
        <begin position="2331"/>
        <end position="2347"/>
    </location>
</feature>
<comment type="subunit">
    <text evidence="11">Interacts with ATAD3A.</text>
</comment>
<dbReference type="FunFam" id="2.60.200.20:FF:000005">
    <property type="entry name" value="Kinesin family member 16B"/>
    <property type="match status" value="1"/>
</dbReference>
<feature type="compositionally biased region" description="Basic and acidic residues" evidence="17">
    <location>
        <begin position="4110"/>
        <end position="4120"/>
    </location>
</feature>
<comment type="caution">
    <text evidence="20">The sequence shown here is derived from an EMBL/GenBank/DDBJ whole genome shotgun (WGS) entry which is preliminary data.</text>
</comment>
<evidence type="ECO:0000256" key="5">
    <source>
        <dbReference type="ARBA" id="ARBA00022741"/>
    </source>
</evidence>
<feature type="compositionally biased region" description="Basic and acidic residues" evidence="17">
    <location>
        <begin position="2715"/>
        <end position="2726"/>
    </location>
</feature>
<feature type="region of interest" description="Disordered" evidence="17">
    <location>
        <begin position="3551"/>
        <end position="3577"/>
    </location>
</feature>
<feature type="compositionally biased region" description="Polar residues" evidence="17">
    <location>
        <begin position="3296"/>
        <end position="3321"/>
    </location>
</feature>
<feature type="region of interest" description="Disordered" evidence="17">
    <location>
        <begin position="3604"/>
        <end position="3643"/>
    </location>
</feature>
<keyword evidence="5 15" id="KW-0547">Nucleotide-binding</keyword>
<dbReference type="Pfam" id="PF00498">
    <property type="entry name" value="FHA"/>
    <property type="match status" value="1"/>
</dbReference>
<feature type="region of interest" description="Disordered" evidence="17">
    <location>
        <begin position="2854"/>
        <end position="2904"/>
    </location>
</feature>
<feature type="compositionally biased region" description="Polar residues" evidence="17">
    <location>
        <begin position="3928"/>
        <end position="3942"/>
    </location>
</feature>
<feature type="compositionally biased region" description="Polar residues" evidence="17">
    <location>
        <begin position="3613"/>
        <end position="3624"/>
    </location>
</feature>
<comment type="similarity">
    <text evidence="15">Belongs to the TRAFAC class myosin-kinesin ATPase superfamily. Kinesin family.</text>
</comment>
<evidence type="ECO:0000256" key="8">
    <source>
        <dbReference type="ARBA" id="ARBA00023175"/>
    </source>
</evidence>
<feature type="region of interest" description="Disordered" evidence="17">
    <location>
        <begin position="3917"/>
        <end position="3977"/>
    </location>
</feature>
<feature type="region of interest" description="Disordered" evidence="17">
    <location>
        <begin position="2415"/>
        <end position="2540"/>
    </location>
</feature>
<evidence type="ECO:0000256" key="1">
    <source>
        <dbReference type="ARBA" id="ARBA00004114"/>
    </source>
</evidence>
<feature type="compositionally biased region" description="Polar residues" evidence="17">
    <location>
        <begin position="2194"/>
        <end position="2203"/>
    </location>
</feature>
<keyword evidence="7 16" id="KW-0175">Coiled coil</keyword>
<keyword evidence="4" id="KW-0597">Phosphoprotein</keyword>
<evidence type="ECO:0000256" key="11">
    <source>
        <dbReference type="ARBA" id="ARBA00038673"/>
    </source>
</evidence>
<dbReference type="SUPFAM" id="SSF52540">
    <property type="entry name" value="P-loop containing nucleoside triphosphate hydrolases"/>
    <property type="match status" value="1"/>
</dbReference>
<dbReference type="EMBL" id="JACAGC010000008">
    <property type="protein sequence ID" value="KAF6352521.1"/>
    <property type="molecule type" value="Genomic_DNA"/>
</dbReference>
<evidence type="ECO:0000256" key="15">
    <source>
        <dbReference type="PROSITE-ProRule" id="PRU00283"/>
    </source>
</evidence>
<dbReference type="PANTHER" id="PTHR47117">
    <property type="entry name" value="STAR-RELATED LIPID TRANSFER PROTEIN 9"/>
    <property type="match status" value="1"/>
</dbReference>
<organism evidence="20 21">
    <name type="scientific">Rhinolophus ferrumequinum</name>
    <name type="common">Greater horseshoe bat</name>
    <dbReference type="NCBI Taxonomy" id="59479"/>
    <lineage>
        <taxon>Eukaryota</taxon>
        <taxon>Metazoa</taxon>
        <taxon>Chordata</taxon>
        <taxon>Craniata</taxon>
        <taxon>Vertebrata</taxon>
        <taxon>Euteleostomi</taxon>
        <taxon>Mammalia</taxon>
        <taxon>Eutheria</taxon>
        <taxon>Laurasiatheria</taxon>
        <taxon>Chiroptera</taxon>
        <taxon>Yinpterochiroptera</taxon>
        <taxon>Rhinolophoidea</taxon>
        <taxon>Rhinolophidae</taxon>
        <taxon>Rhinolophinae</taxon>
        <taxon>Rhinolophus</taxon>
    </lineage>
</organism>
<feature type="region of interest" description="Disordered" evidence="17">
    <location>
        <begin position="2320"/>
        <end position="2347"/>
    </location>
</feature>
<dbReference type="InterPro" id="IPR023393">
    <property type="entry name" value="START-like_dom_sf"/>
</dbReference>
<evidence type="ECO:0000256" key="6">
    <source>
        <dbReference type="ARBA" id="ARBA00022840"/>
    </source>
</evidence>
<feature type="compositionally biased region" description="Low complexity" evidence="17">
    <location>
        <begin position="4264"/>
        <end position="4275"/>
    </location>
</feature>
<dbReference type="SMART" id="SM00129">
    <property type="entry name" value="KISc"/>
    <property type="match status" value="1"/>
</dbReference>
<feature type="compositionally biased region" description="Polar residues" evidence="17">
    <location>
        <begin position="2955"/>
        <end position="2976"/>
    </location>
</feature>
<feature type="compositionally biased region" description="Low complexity" evidence="17">
    <location>
        <begin position="2512"/>
        <end position="2527"/>
    </location>
</feature>
<feature type="compositionally biased region" description="Basic and acidic residues" evidence="17">
    <location>
        <begin position="2265"/>
        <end position="2282"/>
    </location>
</feature>
<feature type="domain" description="Kinesin motor" evidence="18">
    <location>
        <begin position="3"/>
        <end position="383"/>
    </location>
</feature>
<dbReference type="InterPro" id="IPR002913">
    <property type="entry name" value="START_lipid-bd_dom"/>
</dbReference>
<feature type="compositionally biased region" description="Basic and acidic residues" evidence="17">
    <location>
        <begin position="3070"/>
        <end position="3081"/>
    </location>
</feature>
<feature type="compositionally biased region" description="Polar residues" evidence="17">
    <location>
        <begin position="3102"/>
        <end position="3118"/>
    </location>
</feature>
<feature type="region of interest" description="Disordered" evidence="17">
    <location>
        <begin position="2917"/>
        <end position="2983"/>
    </location>
</feature>
<dbReference type="InterPro" id="IPR008984">
    <property type="entry name" value="SMAD_FHA_dom_sf"/>
</dbReference>
<evidence type="ECO:0000256" key="13">
    <source>
        <dbReference type="ARBA" id="ARBA00070248"/>
    </source>
</evidence>
<proteinExistence type="inferred from homology"/>
<feature type="compositionally biased region" description="Polar residues" evidence="17">
    <location>
        <begin position="2625"/>
        <end position="2638"/>
    </location>
</feature>
<evidence type="ECO:0000256" key="4">
    <source>
        <dbReference type="ARBA" id="ARBA00022553"/>
    </source>
</evidence>
<dbReference type="InterPro" id="IPR019821">
    <property type="entry name" value="Kinesin_motor_CS"/>
</dbReference>
<evidence type="ECO:0000256" key="3">
    <source>
        <dbReference type="ARBA" id="ARBA00022490"/>
    </source>
</evidence>
<dbReference type="GO" id="GO:0005634">
    <property type="term" value="C:nucleus"/>
    <property type="evidence" value="ECO:0007669"/>
    <property type="project" value="UniProtKB-SubCell"/>
</dbReference>
<feature type="compositionally biased region" description="Low complexity" evidence="17">
    <location>
        <begin position="307"/>
        <end position="320"/>
    </location>
</feature>
<dbReference type="SUPFAM" id="SSF55961">
    <property type="entry name" value="Bet v1-like"/>
    <property type="match status" value="1"/>
</dbReference>
<keyword evidence="10" id="KW-0539">Nucleus</keyword>
<feature type="region of interest" description="Disordered" evidence="17">
    <location>
        <begin position="3102"/>
        <end position="3132"/>
    </location>
</feature>
<evidence type="ECO:0000256" key="9">
    <source>
        <dbReference type="ARBA" id="ARBA00023212"/>
    </source>
</evidence>
<dbReference type="InterPro" id="IPR036961">
    <property type="entry name" value="Kinesin_motor_dom_sf"/>
</dbReference>
<dbReference type="FunFam" id="3.40.850.10:FF:000021">
    <property type="entry name" value="kinesin-like protein KIF16B isoform X1"/>
    <property type="match status" value="1"/>
</dbReference>
<dbReference type="Pfam" id="PF00225">
    <property type="entry name" value="Kinesin"/>
    <property type="match status" value="1"/>
</dbReference>
<dbReference type="CDD" id="cd01365">
    <property type="entry name" value="KISc_KIF1A_KIF1B"/>
    <property type="match status" value="1"/>
</dbReference>
<feature type="compositionally biased region" description="Polar residues" evidence="17">
    <location>
        <begin position="2415"/>
        <end position="2425"/>
    </location>
</feature>
<feature type="compositionally biased region" description="Low complexity" evidence="17">
    <location>
        <begin position="3836"/>
        <end position="3846"/>
    </location>
</feature>
<evidence type="ECO:0000313" key="20">
    <source>
        <dbReference type="EMBL" id="KAF6352521.1"/>
    </source>
</evidence>
<feature type="region of interest" description="Disordered" evidence="17">
    <location>
        <begin position="4043"/>
        <end position="4120"/>
    </location>
</feature>
<feature type="region of interest" description="Disordered" evidence="17">
    <location>
        <begin position="3188"/>
        <end position="3421"/>
    </location>
</feature>
<feature type="compositionally biased region" description="Polar residues" evidence="17">
    <location>
        <begin position="1958"/>
        <end position="1970"/>
    </location>
</feature>
<feature type="region of interest" description="Disordered" evidence="17">
    <location>
        <begin position="863"/>
        <end position="898"/>
    </location>
</feature>
<feature type="compositionally biased region" description="Polar residues" evidence="17">
    <location>
        <begin position="995"/>
        <end position="1007"/>
    </location>
</feature>
<dbReference type="InterPro" id="IPR001752">
    <property type="entry name" value="Kinesin_motor_dom"/>
</dbReference>
<dbReference type="Proteomes" id="UP000585614">
    <property type="component" value="Unassembled WGS sequence"/>
</dbReference>
<feature type="binding site" evidence="15">
    <location>
        <begin position="103"/>
        <end position="110"/>
    </location>
    <ligand>
        <name>ATP</name>
        <dbReference type="ChEBI" id="CHEBI:30616"/>
    </ligand>
</feature>
<feature type="region of interest" description="Disordered" evidence="17">
    <location>
        <begin position="2575"/>
        <end position="2668"/>
    </location>
</feature>
<feature type="compositionally biased region" description="Basic and acidic residues" evidence="17">
    <location>
        <begin position="1150"/>
        <end position="1159"/>
    </location>
</feature>